<dbReference type="Proteomes" id="UP000189681">
    <property type="component" value="Unassembled WGS sequence"/>
</dbReference>
<gene>
    <name evidence="2" type="ORF">AYP45_14975</name>
</gene>
<keyword evidence="1" id="KW-0812">Transmembrane</keyword>
<dbReference type="STRING" id="1004156.AYP45_14975"/>
<proteinExistence type="predicted"/>
<protein>
    <submittedName>
        <fullName evidence="2">Uncharacterized protein</fullName>
    </submittedName>
</protein>
<dbReference type="EMBL" id="AYTS01000148">
    <property type="protein sequence ID" value="OOP55355.1"/>
    <property type="molecule type" value="Genomic_DNA"/>
</dbReference>
<keyword evidence="1" id="KW-1133">Transmembrane helix</keyword>
<feature type="transmembrane region" description="Helical" evidence="1">
    <location>
        <begin position="7"/>
        <end position="28"/>
    </location>
</feature>
<dbReference type="AlphaFoldDB" id="A0A1V4AQG2"/>
<accession>A0A1V4AQG2</accession>
<reference evidence="2 3" key="1">
    <citation type="journal article" date="2017" name="Water Res.">
        <title>Discovery and metagenomic analysis of an anammox bacterial enrichment related to Candidatus "Brocadia caroliniensis" in a full-scale glycerol-fed nitritation-denitritation separate centrate treatment process.</title>
        <authorList>
            <person name="Park H."/>
            <person name="Brotto A.C."/>
            <person name="van Loosdrecht M.C."/>
            <person name="Chandran K."/>
        </authorList>
    </citation>
    <scope>NUCLEOTIDE SEQUENCE [LARGE SCALE GENOMIC DNA]</scope>
    <source>
        <strain evidence="2">26THWARD</strain>
    </source>
</reference>
<sequence>MTIFKKILLFTALCLLYIFMIYLTFHAVAKVHGTNDPIFAKKIVILTFFLDVFLFAGSGYLVYKLKFPMNEK</sequence>
<organism evidence="2 3">
    <name type="scientific">Candidatus Brocadia carolinensis</name>
    <dbReference type="NCBI Taxonomy" id="1004156"/>
    <lineage>
        <taxon>Bacteria</taxon>
        <taxon>Pseudomonadati</taxon>
        <taxon>Planctomycetota</taxon>
        <taxon>Candidatus Brocadiia</taxon>
        <taxon>Candidatus Brocadiales</taxon>
        <taxon>Candidatus Brocadiaceae</taxon>
        <taxon>Candidatus Brocadia</taxon>
    </lineage>
</organism>
<feature type="transmembrane region" description="Helical" evidence="1">
    <location>
        <begin position="43"/>
        <end position="63"/>
    </location>
</feature>
<evidence type="ECO:0000313" key="2">
    <source>
        <dbReference type="EMBL" id="OOP55355.1"/>
    </source>
</evidence>
<keyword evidence="1" id="KW-0472">Membrane</keyword>
<comment type="caution">
    <text evidence="2">The sequence shown here is derived from an EMBL/GenBank/DDBJ whole genome shotgun (WGS) entry which is preliminary data.</text>
</comment>
<evidence type="ECO:0000256" key="1">
    <source>
        <dbReference type="SAM" id="Phobius"/>
    </source>
</evidence>
<evidence type="ECO:0000313" key="3">
    <source>
        <dbReference type="Proteomes" id="UP000189681"/>
    </source>
</evidence>
<name>A0A1V4AQG2_9BACT</name>